<dbReference type="PANTHER" id="PTHR38459">
    <property type="entry name" value="PROPHAGE BACTOPRENOL-LINKED GLUCOSE TRANSLOCASE HOMOLOG"/>
    <property type="match status" value="1"/>
</dbReference>
<dbReference type="AlphaFoldDB" id="A0A918D9Y9"/>
<keyword evidence="3 7" id="KW-0812">Transmembrane</keyword>
<feature type="transmembrane region" description="Helical" evidence="7">
    <location>
        <begin position="106"/>
        <end position="125"/>
    </location>
</feature>
<dbReference type="GO" id="GO:0005886">
    <property type="term" value="C:plasma membrane"/>
    <property type="evidence" value="ECO:0007669"/>
    <property type="project" value="TreeGrafter"/>
</dbReference>
<evidence type="ECO:0000256" key="2">
    <source>
        <dbReference type="ARBA" id="ARBA00009399"/>
    </source>
</evidence>
<feature type="region of interest" description="Disordered" evidence="6">
    <location>
        <begin position="1"/>
        <end position="61"/>
    </location>
</feature>
<dbReference type="GO" id="GO:0000271">
    <property type="term" value="P:polysaccharide biosynthetic process"/>
    <property type="evidence" value="ECO:0007669"/>
    <property type="project" value="InterPro"/>
</dbReference>
<evidence type="ECO:0000256" key="1">
    <source>
        <dbReference type="ARBA" id="ARBA00004141"/>
    </source>
</evidence>
<comment type="subcellular location">
    <subcellularLocation>
        <location evidence="1">Membrane</location>
        <topology evidence="1">Multi-pass membrane protein</topology>
    </subcellularLocation>
</comment>
<comment type="similarity">
    <text evidence="2">Belongs to the GtrA family.</text>
</comment>
<feature type="transmembrane region" description="Helical" evidence="7">
    <location>
        <begin position="171"/>
        <end position="188"/>
    </location>
</feature>
<evidence type="ECO:0000256" key="6">
    <source>
        <dbReference type="SAM" id="MobiDB-lite"/>
    </source>
</evidence>
<proteinExistence type="inferred from homology"/>
<evidence type="ECO:0000256" key="5">
    <source>
        <dbReference type="ARBA" id="ARBA00023136"/>
    </source>
</evidence>
<evidence type="ECO:0000259" key="8">
    <source>
        <dbReference type="Pfam" id="PF04138"/>
    </source>
</evidence>
<gene>
    <name evidence="9" type="ORF">GCM10011579_086230</name>
</gene>
<protein>
    <recommendedName>
        <fullName evidence="8">GtrA/DPMS transmembrane domain-containing protein</fullName>
    </recommendedName>
</protein>
<dbReference type="InterPro" id="IPR051401">
    <property type="entry name" value="GtrA_CellWall_Glycosyl"/>
</dbReference>
<evidence type="ECO:0000256" key="7">
    <source>
        <dbReference type="SAM" id="Phobius"/>
    </source>
</evidence>
<dbReference type="Proteomes" id="UP000600365">
    <property type="component" value="Unassembled WGS sequence"/>
</dbReference>
<evidence type="ECO:0000313" key="10">
    <source>
        <dbReference type="Proteomes" id="UP000600365"/>
    </source>
</evidence>
<keyword evidence="5 7" id="KW-0472">Membrane</keyword>
<evidence type="ECO:0000256" key="3">
    <source>
        <dbReference type="ARBA" id="ARBA00022692"/>
    </source>
</evidence>
<dbReference type="EMBL" id="BMMM01000024">
    <property type="protein sequence ID" value="GGN90388.1"/>
    <property type="molecule type" value="Genomic_DNA"/>
</dbReference>
<comment type="caution">
    <text evidence="9">The sequence shown here is derived from an EMBL/GenBank/DDBJ whole genome shotgun (WGS) entry which is preliminary data.</text>
</comment>
<feature type="transmembrane region" description="Helical" evidence="7">
    <location>
        <begin position="137"/>
        <end position="159"/>
    </location>
</feature>
<reference evidence="9 10" key="1">
    <citation type="journal article" date="2014" name="Int. J. Syst. Evol. Microbiol.">
        <title>Complete genome sequence of Corynebacterium casei LMG S-19264T (=DSM 44701T), isolated from a smear-ripened cheese.</title>
        <authorList>
            <consortium name="US DOE Joint Genome Institute (JGI-PGF)"/>
            <person name="Walter F."/>
            <person name="Albersmeier A."/>
            <person name="Kalinowski J."/>
            <person name="Ruckert C."/>
        </authorList>
    </citation>
    <scope>NUCLEOTIDE SEQUENCE [LARGE SCALE GENOMIC DNA]</scope>
    <source>
        <strain evidence="9 10">CGMCC 4.7111</strain>
    </source>
</reference>
<feature type="transmembrane region" description="Helical" evidence="7">
    <location>
        <begin position="72"/>
        <end position="94"/>
    </location>
</feature>
<keyword evidence="10" id="KW-1185">Reference proteome</keyword>
<name>A0A918D9Y9_9ACTN</name>
<dbReference type="PANTHER" id="PTHR38459:SF6">
    <property type="entry name" value="ARABINOGALACTAN BIOSYNTHESIS RECRUITING PROTEIN RV3789"/>
    <property type="match status" value="1"/>
</dbReference>
<dbReference type="InterPro" id="IPR007267">
    <property type="entry name" value="GtrA_DPMS_TM"/>
</dbReference>
<accession>A0A918D9Y9</accession>
<organism evidence="9 10">
    <name type="scientific">Streptomyces albiflavescens</name>
    <dbReference type="NCBI Taxonomy" id="1623582"/>
    <lineage>
        <taxon>Bacteria</taxon>
        <taxon>Bacillati</taxon>
        <taxon>Actinomycetota</taxon>
        <taxon>Actinomycetes</taxon>
        <taxon>Kitasatosporales</taxon>
        <taxon>Streptomycetaceae</taxon>
        <taxon>Streptomyces</taxon>
    </lineage>
</organism>
<feature type="domain" description="GtrA/DPMS transmembrane" evidence="8">
    <location>
        <begin position="75"/>
        <end position="194"/>
    </location>
</feature>
<dbReference type="Pfam" id="PF04138">
    <property type="entry name" value="GtrA_DPMS_TM"/>
    <property type="match status" value="1"/>
</dbReference>
<sequence>MSVAQEPVAEGPTAGEPVSGKPVAEGPTAGEPVSGKPVAQGSVPPKPAPPESVVPEPAAREPVPRRRLARELLGFATAGILAYVADLGLFVWLRGPVGLDPLTAKALSFVAGCSVAYAGNALGTYRHTTVRGPRQYVIFFAVNVAGALVQLLSIAVSHYGLGFTSQRADTVSGAGIGMALATVLRFWGTRTLVFQGVRGARGEGRVGSWTG</sequence>
<evidence type="ECO:0000313" key="9">
    <source>
        <dbReference type="EMBL" id="GGN90388.1"/>
    </source>
</evidence>
<evidence type="ECO:0000256" key="4">
    <source>
        <dbReference type="ARBA" id="ARBA00022989"/>
    </source>
</evidence>
<keyword evidence="4 7" id="KW-1133">Transmembrane helix</keyword>